<accession>C5FK98</accession>
<feature type="region of interest" description="Disordered" evidence="1">
    <location>
        <begin position="1"/>
        <end position="101"/>
    </location>
</feature>
<dbReference type="AlphaFoldDB" id="C5FK98"/>
<dbReference type="VEuPathDB" id="FungiDB:MCYG_02939"/>
<keyword evidence="3" id="KW-1185">Reference proteome</keyword>
<dbReference type="GeneID" id="9224879"/>
<sequence>MMLNGRVAVGHPSCDETACPVHDTTERKGRRGTDRDRAKGLYSLTVKASSKHHLSASPSPSPSPSPSSPHITQPGRRIEETEVGYNHTITTQSKAHVQSTP</sequence>
<gene>
    <name evidence="2" type="ORF">MCYG_02939</name>
</gene>
<proteinExistence type="predicted"/>
<reference evidence="3" key="1">
    <citation type="journal article" date="2012" name="MBio">
        <title>Comparative genome analysis of Trichophyton rubrum and related dermatophytes reveals candidate genes involved in infection.</title>
        <authorList>
            <person name="Martinez D.A."/>
            <person name="Oliver B.G."/>
            <person name="Graeser Y."/>
            <person name="Goldberg J.M."/>
            <person name="Li W."/>
            <person name="Martinez-Rossi N.M."/>
            <person name="Monod M."/>
            <person name="Shelest E."/>
            <person name="Barton R.C."/>
            <person name="Birch E."/>
            <person name="Brakhage A.A."/>
            <person name="Chen Z."/>
            <person name="Gurr S.J."/>
            <person name="Heiman D."/>
            <person name="Heitman J."/>
            <person name="Kosti I."/>
            <person name="Rossi A."/>
            <person name="Saif S."/>
            <person name="Samalova M."/>
            <person name="Saunders C.W."/>
            <person name="Shea T."/>
            <person name="Summerbell R.C."/>
            <person name="Xu J."/>
            <person name="Young S."/>
            <person name="Zeng Q."/>
            <person name="Birren B.W."/>
            <person name="Cuomo C.A."/>
            <person name="White T.C."/>
        </authorList>
    </citation>
    <scope>NUCLEOTIDE SEQUENCE [LARGE SCALE GENOMIC DNA]</scope>
    <source>
        <strain evidence="3">ATCC MYA-4605 / CBS 113480</strain>
    </source>
</reference>
<dbReference type="HOGENOM" id="CLU_2291050_0_0_1"/>
<name>C5FK98_ARTOC</name>
<dbReference type="Proteomes" id="UP000002035">
    <property type="component" value="Unassembled WGS sequence"/>
</dbReference>
<feature type="compositionally biased region" description="Basic and acidic residues" evidence="1">
    <location>
        <begin position="23"/>
        <end position="39"/>
    </location>
</feature>
<protein>
    <submittedName>
        <fullName evidence="2">Uncharacterized protein</fullName>
    </submittedName>
</protein>
<dbReference type="RefSeq" id="XP_002847433.1">
    <property type="nucleotide sequence ID" value="XM_002847387.1"/>
</dbReference>
<evidence type="ECO:0000256" key="1">
    <source>
        <dbReference type="SAM" id="MobiDB-lite"/>
    </source>
</evidence>
<evidence type="ECO:0000313" key="3">
    <source>
        <dbReference type="Proteomes" id="UP000002035"/>
    </source>
</evidence>
<dbReference type="EMBL" id="DS995703">
    <property type="protein sequence ID" value="EEQ30120.1"/>
    <property type="molecule type" value="Genomic_DNA"/>
</dbReference>
<organism evidence="2 3">
    <name type="scientific">Arthroderma otae (strain ATCC MYA-4605 / CBS 113480)</name>
    <name type="common">Microsporum canis</name>
    <dbReference type="NCBI Taxonomy" id="554155"/>
    <lineage>
        <taxon>Eukaryota</taxon>
        <taxon>Fungi</taxon>
        <taxon>Dikarya</taxon>
        <taxon>Ascomycota</taxon>
        <taxon>Pezizomycotina</taxon>
        <taxon>Eurotiomycetes</taxon>
        <taxon>Eurotiomycetidae</taxon>
        <taxon>Onygenales</taxon>
        <taxon>Arthrodermataceae</taxon>
        <taxon>Microsporum</taxon>
    </lineage>
</organism>
<feature type="compositionally biased region" description="Polar residues" evidence="1">
    <location>
        <begin position="87"/>
        <end position="101"/>
    </location>
</feature>
<evidence type="ECO:0000313" key="2">
    <source>
        <dbReference type="EMBL" id="EEQ30120.1"/>
    </source>
</evidence>